<dbReference type="EMBL" id="CM000833">
    <property type="protein sequence ID" value="EET02785.1"/>
    <property type="molecule type" value="Genomic_DNA"/>
</dbReference>
<evidence type="ECO:0000313" key="1">
    <source>
        <dbReference type="EMBL" id="EET02785.1"/>
    </source>
</evidence>
<dbReference type="HOGENOM" id="CLU_3286211_0_0_4"/>
<proteinExistence type="predicted"/>
<sequence length="40" mass="4280">MALGAEAALSRRRLAEDFNSLWLRPATGTPCADCDRGALC</sequence>
<reference evidence="1" key="1">
    <citation type="submission" date="2009-05" db="EMBL/GenBank/DDBJ databases">
        <authorList>
            <person name="Harkins D.M."/>
            <person name="DeShazer D."/>
            <person name="Woods D.E."/>
            <person name="Brinkac L.M."/>
            <person name="Brown K.A."/>
            <person name="Hung G.C."/>
            <person name="Tuanyok A."/>
            <person name="Zhang B."/>
            <person name="Nierman W.C."/>
        </authorList>
    </citation>
    <scope>NUCLEOTIDE SEQUENCE [LARGE SCALE GENOMIC DNA]</scope>
    <source>
        <strain evidence="1">1710a</strain>
    </source>
</reference>
<dbReference type="AlphaFoldDB" id="A0A0E1VPJ5"/>
<dbReference type="Proteomes" id="UP000001812">
    <property type="component" value="Chromosome II"/>
</dbReference>
<name>A0A0E1VPJ5_BURPE</name>
<protein>
    <submittedName>
        <fullName evidence="1">Uncharacterized protein</fullName>
    </submittedName>
</protein>
<organism evidence="1">
    <name type="scientific">Burkholderia pseudomallei 1710a</name>
    <dbReference type="NCBI Taxonomy" id="320371"/>
    <lineage>
        <taxon>Bacteria</taxon>
        <taxon>Pseudomonadati</taxon>
        <taxon>Pseudomonadota</taxon>
        <taxon>Betaproteobacteria</taxon>
        <taxon>Burkholderiales</taxon>
        <taxon>Burkholderiaceae</taxon>
        <taxon>Burkholderia</taxon>
        <taxon>pseudomallei group</taxon>
    </lineage>
</organism>
<accession>A0A0E1VPJ5</accession>
<gene>
    <name evidence="1" type="ORF">BURPS1710A_A1518</name>
</gene>